<organism evidence="2 3">
    <name type="scientific">Pseudodesulfovibrio nedwellii</name>
    <dbReference type="NCBI Taxonomy" id="2973072"/>
    <lineage>
        <taxon>Bacteria</taxon>
        <taxon>Pseudomonadati</taxon>
        <taxon>Thermodesulfobacteriota</taxon>
        <taxon>Desulfovibrionia</taxon>
        <taxon>Desulfovibrionales</taxon>
        <taxon>Desulfovibrionaceae</taxon>
    </lineage>
</organism>
<dbReference type="Proteomes" id="UP001317742">
    <property type="component" value="Chromosome"/>
</dbReference>
<gene>
    <name evidence="2" type="ORF">SYK_12950</name>
</gene>
<proteinExistence type="predicted"/>
<accession>A0ABM8AZI4</accession>
<keyword evidence="3" id="KW-1185">Reference proteome</keyword>
<sequence>MSTQPIEQTVQGYTYKRPKRTQGEADFSLGPEQSKKRQETDADIQGSVRDHIRALLSKVADVGDDRVSFKAVSDYHDALQSGWNRDVSDDLADLGVNVSAPFRLSYDPAGGVTVAGDHPHREMINAYFSTNPARVNELGEILQFGKLAGVAESRLSPQDMEQTLQTEAMAWWYASNMNTTSLFTGGGMMFGAGGVAYKGLDIHV</sequence>
<reference evidence="2 3" key="1">
    <citation type="submission" date="2022-08" db="EMBL/GenBank/DDBJ databases">
        <title>Genome Sequence of the sulphate-reducing bacterium, Pseudodesulfovibrio sp. SYK.</title>
        <authorList>
            <person name="Kondo R."/>
            <person name="Kataoka T."/>
        </authorList>
    </citation>
    <scope>NUCLEOTIDE SEQUENCE [LARGE SCALE GENOMIC DNA]</scope>
    <source>
        <strain evidence="2 3">SYK</strain>
    </source>
</reference>
<evidence type="ECO:0000256" key="1">
    <source>
        <dbReference type="SAM" id="MobiDB-lite"/>
    </source>
</evidence>
<feature type="region of interest" description="Disordered" evidence="1">
    <location>
        <begin position="1"/>
        <end position="45"/>
    </location>
</feature>
<dbReference type="RefSeq" id="WP_281762805.1">
    <property type="nucleotide sequence ID" value="NZ_AP026709.1"/>
</dbReference>
<evidence type="ECO:0000313" key="2">
    <source>
        <dbReference type="EMBL" id="BDQ36935.1"/>
    </source>
</evidence>
<evidence type="ECO:0000313" key="3">
    <source>
        <dbReference type="Proteomes" id="UP001317742"/>
    </source>
</evidence>
<feature type="compositionally biased region" description="Polar residues" evidence="1">
    <location>
        <begin position="1"/>
        <end position="12"/>
    </location>
</feature>
<protein>
    <submittedName>
        <fullName evidence="2">Uncharacterized protein</fullName>
    </submittedName>
</protein>
<name>A0ABM8AZI4_9BACT</name>
<dbReference type="EMBL" id="AP026709">
    <property type="protein sequence ID" value="BDQ36935.1"/>
    <property type="molecule type" value="Genomic_DNA"/>
</dbReference>